<proteinExistence type="predicted"/>
<keyword evidence="1" id="KW-0812">Transmembrane</keyword>
<evidence type="ECO:0000313" key="2">
    <source>
        <dbReference type="EMBL" id="TDK27977.1"/>
    </source>
</evidence>
<keyword evidence="1" id="KW-0472">Membrane</keyword>
<dbReference type="AlphaFoldDB" id="A0A4R5U2X0"/>
<keyword evidence="1" id="KW-1133">Transmembrane helix</keyword>
<keyword evidence="3" id="KW-1185">Reference proteome</keyword>
<feature type="transmembrane region" description="Helical" evidence="1">
    <location>
        <begin position="54"/>
        <end position="75"/>
    </location>
</feature>
<feature type="transmembrane region" description="Helical" evidence="1">
    <location>
        <begin position="244"/>
        <end position="268"/>
    </location>
</feature>
<name>A0A4R5U2X0_9MICC</name>
<accession>A0A4R5U2X0</accession>
<evidence type="ECO:0000313" key="3">
    <source>
        <dbReference type="Proteomes" id="UP000295411"/>
    </source>
</evidence>
<dbReference type="EMBL" id="SMTK01000001">
    <property type="protein sequence ID" value="TDK27977.1"/>
    <property type="molecule type" value="Genomic_DNA"/>
</dbReference>
<evidence type="ECO:0000256" key="1">
    <source>
        <dbReference type="SAM" id="Phobius"/>
    </source>
</evidence>
<feature type="transmembrane region" description="Helical" evidence="1">
    <location>
        <begin position="81"/>
        <end position="101"/>
    </location>
</feature>
<feature type="transmembrane region" description="Helical" evidence="1">
    <location>
        <begin position="294"/>
        <end position="316"/>
    </location>
</feature>
<protein>
    <submittedName>
        <fullName evidence="2">Uncharacterized protein</fullName>
    </submittedName>
</protein>
<feature type="transmembrane region" description="Helical" evidence="1">
    <location>
        <begin position="195"/>
        <end position="216"/>
    </location>
</feature>
<gene>
    <name evidence="2" type="ORF">E2F48_02410</name>
</gene>
<dbReference type="OrthoDB" id="3230271at2"/>
<sequence length="341" mass="35475">MVALLALALLAAAVGMVLRRVIGFAPVNSWDGAIAGAGHSQLAASMYRTEARASLTALILGVAVAGLMCMMGSGWTQGYGLPFALAGSAGTIAGLLAFSLYPRPTWTLVESGRTVAELQPRSATSFARQWVFALPLASAIMLMLCLVLTGVFSATDENGLHRVFQRRSLAGWGVENGQIIDVQYTISASGPFPGWYYGIPVIVGTILTISVVCWSLRRIASTARPPSMDLFGADGLLRMLKTTFVMAASSSALAFHIAGLAAVAGSVLRSSHRDPVPTADLTVAPSTIAVEPGYTLALILILASLVVAVAAAVLLVKAITVTTSMRSIARKIAGPHAVPAR</sequence>
<organism evidence="2 3">
    <name type="scientific">Arthrobacter crusticola</name>
    <dbReference type="NCBI Taxonomy" id="2547960"/>
    <lineage>
        <taxon>Bacteria</taxon>
        <taxon>Bacillati</taxon>
        <taxon>Actinomycetota</taxon>
        <taxon>Actinomycetes</taxon>
        <taxon>Micrococcales</taxon>
        <taxon>Micrococcaceae</taxon>
        <taxon>Arthrobacter</taxon>
    </lineage>
</organism>
<feature type="transmembrane region" description="Helical" evidence="1">
    <location>
        <begin position="130"/>
        <end position="152"/>
    </location>
</feature>
<dbReference type="RefSeq" id="WP_133402390.1">
    <property type="nucleotide sequence ID" value="NZ_SMTK01000001.1"/>
</dbReference>
<reference evidence="2 3" key="1">
    <citation type="submission" date="2019-03" db="EMBL/GenBank/DDBJ databases">
        <title>Arthrobacter sp. nov., an bacterium isolated from biocrust in Mu Us Desert.</title>
        <authorList>
            <person name="Lixiong L."/>
        </authorList>
    </citation>
    <scope>NUCLEOTIDE SEQUENCE [LARGE SCALE GENOMIC DNA]</scope>
    <source>
        <strain evidence="2 3">SLN-3</strain>
    </source>
</reference>
<comment type="caution">
    <text evidence="2">The sequence shown here is derived from an EMBL/GenBank/DDBJ whole genome shotgun (WGS) entry which is preliminary data.</text>
</comment>
<dbReference type="Proteomes" id="UP000295411">
    <property type="component" value="Unassembled WGS sequence"/>
</dbReference>